<dbReference type="EMBL" id="LSDK01000057">
    <property type="protein sequence ID" value="KXB76695.1"/>
    <property type="molecule type" value="Genomic_DNA"/>
</dbReference>
<gene>
    <name evidence="3" type="ORF">HMPREF3185_00806</name>
</gene>
<evidence type="ECO:0000313" key="3">
    <source>
        <dbReference type="EMBL" id="KXB76695.1"/>
    </source>
</evidence>
<dbReference type="AlphaFoldDB" id="A0A134B9T5"/>
<comment type="caution">
    <text evidence="3">The sequence shown here is derived from an EMBL/GenBank/DDBJ whole genome shotgun (WGS) entry which is preliminary data.</text>
</comment>
<keyword evidence="1 3" id="KW-0238">DNA-binding</keyword>
<evidence type="ECO:0000259" key="2">
    <source>
        <dbReference type="Pfam" id="PF18291"/>
    </source>
</evidence>
<sequence>MMTLEIKSKVSKQGLRAGKTLYYAYPTKREKLSIDQVMEQICSICSLSRIDVESALRAFAEVVCTSFEQGVGVDLGEMGTLMPFIQGKLMNTPEEVTEATLQPAKIIMHPKKNIRQALGRITCQIKREPSQD</sequence>
<proteinExistence type="predicted"/>
<name>A0A134B9T5_9PORP</name>
<evidence type="ECO:0000313" key="4">
    <source>
        <dbReference type="Proteomes" id="UP000070224"/>
    </source>
</evidence>
<dbReference type="RefSeq" id="WP_231724901.1">
    <property type="nucleotide sequence ID" value="NZ_KQ960437.1"/>
</dbReference>
<dbReference type="InterPro" id="IPR005902">
    <property type="entry name" value="HU_DNA-bd_put"/>
</dbReference>
<dbReference type="Proteomes" id="UP000070224">
    <property type="component" value="Unassembled WGS sequence"/>
</dbReference>
<protein>
    <submittedName>
        <fullName evidence="3">Putative DNA-binding protein</fullName>
    </submittedName>
</protein>
<accession>A0A134B9T5</accession>
<dbReference type="SUPFAM" id="SSF47729">
    <property type="entry name" value="IHF-like DNA-binding proteins"/>
    <property type="match status" value="1"/>
</dbReference>
<dbReference type="InterPro" id="IPR010992">
    <property type="entry name" value="IHF-like_DNA-bd_dom_sf"/>
</dbReference>
<reference evidence="4" key="1">
    <citation type="submission" date="2016-01" db="EMBL/GenBank/DDBJ databases">
        <authorList>
            <person name="Mitreva M."/>
            <person name="Pepin K.H."/>
            <person name="Mihindukulasuriya K.A."/>
            <person name="Fulton R."/>
            <person name="Fronick C."/>
            <person name="O'Laughlin M."/>
            <person name="Miner T."/>
            <person name="Herter B."/>
            <person name="Rosa B.A."/>
            <person name="Cordes M."/>
            <person name="Tomlinson C."/>
            <person name="Wollam A."/>
            <person name="Palsikar V.B."/>
            <person name="Mardis E.R."/>
            <person name="Wilson R.K."/>
        </authorList>
    </citation>
    <scope>NUCLEOTIDE SEQUENCE [LARGE SCALE GENOMIC DNA]</scope>
    <source>
        <strain evidence="4">KA00683</strain>
    </source>
</reference>
<dbReference type="Pfam" id="PF18291">
    <property type="entry name" value="HU-HIG"/>
    <property type="match status" value="1"/>
</dbReference>
<keyword evidence="4" id="KW-1185">Reference proteome</keyword>
<dbReference type="NCBIfam" id="TIGR01201">
    <property type="entry name" value="HU_rel"/>
    <property type="match status" value="1"/>
</dbReference>
<dbReference type="PATRIC" id="fig|322095.3.peg.795"/>
<dbReference type="InterPro" id="IPR041607">
    <property type="entry name" value="HU-HIG"/>
</dbReference>
<dbReference type="STRING" id="322095.HMPREF3185_00806"/>
<feature type="domain" description="HU" evidence="2">
    <location>
        <begin position="13"/>
        <end position="122"/>
    </location>
</feature>
<dbReference type="GO" id="GO:0003677">
    <property type="term" value="F:DNA binding"/>
    <property type="evidence" value="ECO:0007669"/>
    <property type="project" value="UniProtKB-KW"/>
</dbReference>
<organism evidence="3 4">
    <name type="scientific">Porphyromonas somerae</name>
    <dbReference type="NCBI Taxonomy" id="322095"/>
    <lineage>
        <taxon>Bacteria</taxon>
        <taxon>Pseudomonadati</taxon>
        <taxon>Bacteroidota</taxon>
        <taxon>Bacteroidia</taxon>
        <taxon>Bacteroidales</taxon>
        <taxon>Porphyromonadaceae</taxon>
        <taxon>Porphyromonas</taxon>
    </lineage>
</organism>
<evidence type="ECO:0000256" key="1">
    <source>
        <dbReference type="ARBA" id="ARBA00023125"/>
    </source>
</evidence>